<dbReference type="PANTHER" id="PTHR33495">
    <property type="entry name" value="ANTI-SIGMA FACTOR ANTAGONIST TM_1081-RELATED-RELATED"/>
    <property type="match status" value="1"/>
</dbReference>
<protein>
    <submittedName>
        <fullName evidence="2">Anti-anti-sigma factor</fullName>
    </submittedName>
</protein>
<name>A0A7W8E403_9BACT</name>
<comment type="caution">
    <text evidence="2">The sequence shown here is derived from an EMBL/GenBank/DDBJ whole genome shotgun (WGS) entry which is preliminary data.</text>
</comment>
<evidence type="ECO:0000313" key="3">
    <source>
        <dbReference type="Proteomes" id="UP000540989"/>
    </source>
</evidence>
<feature type="domain" description="STAS" evidence="1">
    <location>
        <begin position="19"/>
        <end position="117"/>
    </location>
</feature>
<dbReference type="Proteomes" id="UP000540989">
    <property type="component" value="Unassembled WGS sequence"/>
</dbReference>
<keyword evidence="3" id="KW-1185">Reference proteome</keyword>
<dbReference type="EMBL" id="JACHIP010000003">
    <property type="protein sequence ID" value="MBB5058006.1"/>
    <property type="molecule type" value="Genomic_DNA"/>
</dbReference>
<dbReference type="RefSeq" id="WP_184217219.1">
    <property type="nucleotide sequence ID" value="NZ_JACHIP010000003.1"/>
</dbReference>
<dbReference type="AlphaFoldDB" id="A0A7W8E403"/>
<dbReference type="PROSITE" id="PS50801">
    <property type="entry name" value="STAS"/>
    <property type="match status" value="1"/>
</dbReference>
<dbReference type="InterPro" id="IPR036513">
    <property type="entry name" value="STAS_dom_sf"/>
</dbReference>
<dbReference type="PANTHER" id="PTHR33495:SF6">
    <property type="entry name" value="ANTI-SIGMA FACTOR ANTAGONIST"/>
    <property type="match status" value="1"/>
</dbReference>
<dbReference type="SUPFAM" id="SSF52091">
    <property type="entry name" value="SpoIIaa-like"/>
    <property type="match status" value="1"/>
</dbReference>
<reference evidence="2 3" key="1">
    <citation type="submission" date="2020-08" db="EMBL/GenBank/DDBJ databases">
        <title>Genomic Encyclopedia of Type Strains, Phase IV (KMG-V): Genome sequencing to study the core and pangenomes of soil and plant-associated prokaryotes.</title>
        <authorList>
            <person name="Whitman W."/>
        </authorList>
    </citation>
    <scope>NUCLEOTIDE SEQUENCE [LARGE SCALE GENOMIC DNA]</scope>
    <source>
        <strain evidence="2 3">M8UP14</strain>
    </source>
</reference>
<dbReference type="Gene3D" id="3.30.750.24">
    <property type="entry name" value="STAS domain"/>
    <property type="match status" value="1"/>
</dbReference>
<evidence type="ECO:0000313" key="2">
    <source>
        <dbReference type="EMBL" id="MBB5058006.1"/>
    </source>
</evidence>
<organism evidence="2 3">
    <name type="scientific">Granulicella aggregans</name>
    <dbReference type="NCBI Taxonomy" id="474949"/>
    <lineage>
        <taxon>Bacteria</taxon>
        <taxon>Pseudomonadati</taxon>
        <taxon>Acidobacteriota</taxon>
        <taxon>Terriglobia</taxon>
        <taxon>Terriglobales</taxon>
        <taxon>Acidobacteriaceae</taxon>
        <taxon>Granulicella</taxon>
    </lineage>
</organism>
<accession>A0A7W8E403</accession>
<dbReference type="Pfam" id="PF01740">
    <property type="entry name" value="STAS"/>
    <property type="match status" value="1"/>
</dbReference>
<evidence type="ECO:0000259" key="1">
    <source>
        <dbReference type="PROSITE" id="PS50801"/>
    </source>
</evidence>
<proteinExistence type="predicted"/>
<dbReference type="GO" id="GO:0043856">
    <property type="term" value="F:anti-sigma factor antagonist activity"/>
    <property type="evidence" value="ECO:0007669"/>
    <property type="project" value="TreeGrafter"/>
</dbReference>
<dbReference type="CDD" id="cd07043">
    <property type="entry name" value="STAS_anti-anti-sigma_factors"/>
    <property type="match status" value="1"/>
</dbReference>
<gene>
    <name evidence="2" type="ORF">HDF16_002712</name>
</gene>
<sequence>MQATTKVTQRTATSAAGTSIAVLAFSGDISSASKEAILEAYHGLSAATTNVLLDFTAVDYINSSGIAIIIQLLLEASKSGTRKVGIFGLSAHFQKVFTMVGINKYASLYPDEQTALV</sequence>
<dbReference type="InterPro" id="IPR002645">
    <property type="entry name" value="STAS_dom"/>
</dbReference>